<dbReference type="AlphaFoldDB" id="A0A8J4ULS0"/>
<reference evidence="1" key="1">
    <citation type="submission" date="2020-07" db="EMBL/GenBank/DDBJ databases">
        <title>Clarias magur genome sequencing, assembly and annotation.</title>
        <authorList>
            <person name="Kushwaha B."/>
            <person name="Kumar R."/>
            <person name="Das P."/>
            <person name="Joshi C.G."/>
            <person name="Kumar D."/>
            <person name="Nagpure N.S."/>
            <person name="Pandey M."/>
            <person name="Agarwal S."/>
            <person name="Srivastava S."/>
            <person name="Singh M."/>
            <person name="Sahoo L."/>
            <person name="Jayasankar P."/>
            <person name="Meher P.K."/>
            <person name="Koringa P.G."/>
            <person name="Iquebal M.A."/>
            <person name="Das S.P."/>
            <person name="Bit A."/>
            <person name="Patnaik S."/>
            <person name="Patel N."/>
            <person name="Shah T.M."/>
            <person name="Hinsu A."/>
            <person name="Jena J.K."/>
        </authorList>
    </citation>
    <scope>NUCLEOTIDE SEQUENCE</scope>
    <source>
        <strain evidence="1">CIFAMagur01</strain>
        <tissue evidence="1">Testis</tissue>
    </source>
</reference>
<gene>
    <name evidence="1" type="ORF">DAT39_009690</name>
</gene>
<accession>A0A8J4ULS0</accession>
<evidence type="ECO:0000313" key="2">
    <source>
        <dbReference type="Proteomes" id="UP000727407"/>
    </source>
</evidence>
<protein>
    <submittedName>
        <fullName evidence="1">Uncharacterized protein</fullName>
    </submittedName>
</protein>
<dbReference type="EMBL" id="QNUK01000132">
    <property type="protein sequence ID" value="KAF5900612.1"/>
    <property type="molecule type" value="Genomic_DNA"/>
</dbReference>
<evidence type="ECO:0000313" key="1">
    <source>
        <dbReference type="EMBL" id="KAF5900612.1"/>
    </source>
</evidence>
<sequence>MGTRSGGAALKGGRDLTALAAEILCGTNAEIERFSRIGSACGYTTAEQGECDVSALLLS</sequence>
<keyword evidence="2" id="KW-1185">Reference proteome</keyword>
<name>A0A8J4ULS0_CLAMG</name>
<organism evidence="1 2">
    <name type="scientific">Clarias magur</name>
    <name type="common">Asian catfish</name>
    <name type="synonym">Macropteronotus magur</name>
    <dbReference type="NCBI Taxonomy" id="1594786"/>
    <lineage>
        <taxon>Eukaryota</taxon>
        <taxon>Metazoa</taxon>
        <taxon>Chordata</taxon>
        <taxon>Craniata</taxon>
        <taxon>Vertebrata</taxon>
        <taxon>Euteleostomi</taxon>
        <taxon>Actinopterygii</taxon>
        <taxon>Neopterygii</taxon>
        <taxon>Teleostei</taxon>
        <taxon>Ostariophysi</taxon>
        <taxon>Siluriformes</taxon>
        <taxon>Clariidae</taxon>
        <taxon>Clarias</taxon>
    </lineage>
</organism>
<dbReference type="Proteomes" id="UP000727407">
    <property type="component" value="Unassembled WGS sequence"/>
</dbReference>
<comment type="caution">
    <text evidence="1">The sequence shown here is derived from an EMBL/GenBank/DDBJ whole genome shotgun (WGS) entry which is preliminary data.</text>
</comment>
<feature type="non-terminal residue" evidence="1">
    <location>
        <position position="59"/>
    </location>
</feature>
<proteinExistence type="predicted"/>